<sequence length="52" mass="5931">MKEKVFSGFFTTLLPNHEKSAKQAAISVGDLKNQRQTGDFDTDFTLIYQSYI</sequence>
<name>A0ABW5NPS0_9FLAO</name>
<comment type="caution">
    <text evidence="1">The sequence shown here is derived from an EMBL/GenBank/DDBJ whole genome shotgun (WGS) entry which is preliminary data.</text>
</comment>
<dbReference type="EMBL" id="JBHUMD010000004">
    <property type="protein sequence ID" value="MFD2600860.1"/>
    <property type="molecule type" value="Genomic_DNA"/>
</dbReference>
<reference evidence="2" key="1">
    <citation type="journal article" date="2019" name="Int. J. Syst. Evol. Microbiol.">
        <title>The Global Catalogue of Microorganisms (GCM) 10K type strain sequencing project: providing services to taxonomists for standard genome sequencing and annotation.</title>
        <authorList>
            <consortium name="The Broad Institute Genomics Platform"/>
            <consortium name="The Broad Institute Genome Sequencing Center for Infectious Disease"/>
            <person name="Wu L."/>
            <person name="Ma J."/>
        </authorList>
    </citation>
    <scope>NUCLEOTIDE SEQUENCE [LARGE SCALE GENOMIC DNA]</scope>
    <source>
        <strain evidence="2">KCTC 42107</strain>
    </source>
</reference>
<evidence type="ECO:0000313" key="2">
    <source>
        <dbReference type="Proteomes" id="UP001597480"/>
    </source>
</evidence>
<gene>
    <name evidence="1" type="ORF">ACFSR3_02215</name>
</gene>
<evidence type="ECO:0000313" key="1">
    <source>
        <dbReference type="EMBL" id="MFD2600860.1"/>
    </source>
</evidence>
<dbReference type="RefSeq" id="WP_379819533.1">
    <property type="nucleotide sequence ID" value="NZ_JBHUMD010000004.1"/>
</dbReference>
<dbReference type="Proteomes" id="UP001597480">
    <property type="component" value="Unassembled WGS sequence"/>
</dbReference>
<proteinExistence type="predicted"/>
<accession>A0ABW5NPS0</accession>
<keyword evidence="2" id="KW-1185">Reference proteome</keyword>
<organism evidence="1 2">
    <name type="scientific">Flavobacterium suzhouense</name>
    <dbReference type="NCBI Taxonomy" id="1529638"/>
    <lineage>
        <taxon>Bacteria</taxon>
        <taxon>Pseudomonadati</taxon>
        <taxon>Bacteroidota</taxon>
        <taxon>Flavobacteriia</taxon>
        <taxon>Flavobacteriales</taxon>
        <taxon>Flavobacteriaceae</taxon>
        <taxon>Flavobacterium</taxon>
    </lineage>
</organism>
<protein>
    <submittedName>
        <fullName evidence="1">Uncharacterized protein</fullName>
    </submittedName>
</protein>